<keyword evidence="3 9" id="KW-0349">Heme</keyword>
<dbReference type="InterPro" id="IPR013785">
    <property type="entry name" value="Aldolase_TIM"/>
</dbReference>
<dbReference type="InterPro" id="IPR010723">
    <property type="entry name" value="HemN_C"/>
</dbReference>
<protein>
    <recommendedName>
        <fullName evidence="2 9">Heme chaperone HemW</fullName>
    </recommendedName>
</protein>
<dbReference type="STRING" id="1121301.SAMN02745912_01087"/>
<dbReference type="InterPro" id="IPR058240">
    <property type="entry name" value="rSAM_sf"/>
</dbReference>
<name>A0A1M6M791_PARC5</name>
<sequence length="377" mass="44170">MKEIGLYVHIPFCIKKCKYCDFISYRQNNSMIDSYVTALTKELSMHKNTLRDYKIKTVFIGGGTPSILDINKLDIIINQIHKNFDINSRAEVTIECNPGTLTKEKLKFYKNIGINRLSIGLQSFNNEILKFIGRIHSKEDFIDNYNKARNAGFENINIDLIYGLPNQDMKDWEGTLKEVIKLKPEHVSAYSLKIEEGTVLYRLLDEKKLNLPSDEEDRDMYHFAIDLLNENRIRQYEISNFSKNGYECMHNLIYWNNEEYLGVGVSAHSYLNQKRFSNTNDINEYINFINRGELPIQMEEYKNKEDEITETIFLTLRLNKGLDLMKFHDRFQVSILDIYGDKIRKLIDLGLLTIKGNHIRLTSYGMDVSNQVFVEFL</sequence>
<reference evidence="11 12" key="1">
    <citation type="submission" date="2016-11" db="EMBL/GenBank/DDBJ databases">
        <authorList>
            <person name="Jaros S."/>
            <person name="Januszkiewicz K."/>
            <person name="Wedrychowicz H."/>
        </authorList>
    </citation>
    <scope>NUCLEOTIDE SEQUENCE [LARGE SCALE GENOMIC DNA]</scope>
    <source>
        <strain evidence="11 12">DSM 15212</strain>
    </source>
</reference>
<dbReference type="InterPro" id="IPR006638">
    <property type="entry name" value="Elp3/MiaA/NifB-like_rSAM"/>
</dbReference>
<proteinExistence type="inferred from homology"/>
<dbReference type="InterPro" id="IPR034505">
    <property type="entry name" value="Coproporphyrinogen-III_oxidase"/>
</dbReference>
<dbReference type="SFLD" id="SFLDF00562">
    <property type="entry name" value="HemN-like__clustered_with_heat"/>
    <property type="match status" value="1"/>
</dbReference>
<feature type="domain" description="Radical SAM core" evidence="10">
    <location>
        <begin position="1"/>
        <end position="234"/>
    </location>
</feature>
<dbReference type="InterPro" id="IPR007197">
    <property type="entry name" value="rSAM"/>
</dbReference>
<gene>
    <name evidence="11" type="ORF">SAMN02745912_01087</name>
</gene>
<dbReference type="Proteomes" id="UP000184465">
    <property type="component" value="Unassembled WGS sequence"/>
</dbReference>
<dbReference type="SFLD" id="SFLDF00288">
    <property type="entry name" value="HemN-like__clustered_with_nucl"/>
    <property type="match status" value="1"/>
</dbReference>
<dbReference type="Gene3D" id="3.20.20.70">
    <property type="entry name" value="Aldolase class I"/>
    <property type="match status" value="1"/>
</dbReference>
<comment type="subcellular location">
    <subcellularLocation>
        <location evidence="9">Cytoplasm</location>
    </subcellularLocation>
</comment>
<dbReference type="GO" id="GO:0051539">
    <property type="term" value="F:4 iron, 4 sulfur cluster binding"/>
    <property type="evidence" value="ECO:0007669"/>
    <property type="project" value="UniProtKB-UniRule"/>
</dbReference>
<dbReference type="PANTHER" id="PTHR13932:SF5">
    <property type="entry name" value="RADICAL S-ADENOSYL METHIONINE DOMAIN-CONTAINING PROTEIN 1, MITOCHONDRIAL"/>
    <property type="match status" value="1"/>
</dbReference>
<dbReference type="InterPro" id="IPR004559">
    <property type="entry name" value="HemW-like"/>
</dbReference>
<organism evidence="11 12">
    <name type="scientific">Paramaledivibacter caminithermalis (strain DSM 15212 / CIP 107654 / DViRD3)</name>
    <name type="common">Clostridium caminithermale</name>
    <dbReference type="NCBI Taxonomy" id="1121301"/>
    <lineage>
        <taxon>Bacteria</taxon>
        <taxon>Bacillati</taxon>
        <taxon>Bacillota</taxon>
        <taxon>Clostridia</taxon>
        <taxon>Peptostreptococcales</taxon>
        <taxon>Caminicellaceae</taxon>
        <taxon>Paramaledivibacter</taxon>
    </lineage>
</organism>
<evidence type="ECO:0000256" key="9">
    <source>
        <dbReference type="RuleBase" id="RU364116"/>
    </source>
</evidence>
<dbReference type="RefSeq" id="WP_084111734.1">
    <property type="nucleotide sequence ID" value="NZ_FRAG01000009.1"/>
</dbReference>
<accession>A0A1M6M791</accession>
<dbReference type="SFLD" id="SFLDS00029">
    <property type="entry name" value="Radical_SAM"/>
    <property type="match status" value="1"/>
</dbReference>
<dbReference type="Pfam" id="PF04055">
    <property type="entry name" value="Radical_SAM"/>
    <property type="match status" value="1"/>
</dbReference>
<dbReference type="AlphaFoldDB" id="A0A1M6M791"/>
<evidence type="ECO:0000256" key="5">
    <source>
        <dbReference type="ARBA" id="ARBA00022723"/>
    </source>
</evidence>
<keyword evidence="4 9" id="KW-0949">S-adenosyl-L-methionine</keyword>
<evidence type="ECO:0000256" key="2">
    <source>
        <dbReference type="ARBA" id="ARBA00017228"/>
    </source>
</evidence>
<comment type="similarity">
    <text evidence="1">Belongs to the anaerobic coproporphyrinogen-III oxidase family. HemW subfamily.</text>
</comment>
<keyword evidence="6 9" id="KW-0408">Iron</keyword>
<dbReference type="Pfam" id="PF06969">
    <property type="entry name" value="HemN_C"/>
    <property type="match status" value="1"/>
</dbReference>
<dbReference type="SMART" id="SM00729">
    <property type="entry name" value="Elp3"/>
    <property type="match status" value="1"/>
</dbReference>
<evidence type="ECO:0000256" key="3">
    <source>
        <dbReference type="ARBA" id="ARBA00022617"/>
    </source>
</evidence>
<dbReference type="GO" id="GO:0005737">
    <property type="term" value="C:cytoplasm"/>
    <property type="evidence" value="ECO:0007669"/>
    <property type="project" value="UniProtKB-SubCell"/>
</dbReference>
<keyword evidence="8 9" id="KW-0143">Chaperone</keyword>
<dbReference type="NCBIfam" id="TIGR00539">
    <property type="entry name" value="hemN_rel"/>
    <property type="match status" value="1"/>
</dbReference>
<keyword evidence="5 9" id="KW-0479">Metal-binding</keyword>
<dbReference type="SFLD" id="SFLDG01065">
    <property type="entry name" value="anaerobic_coproporphyrinogen-I"/>
    <property type="match status" value="1"/>
</dbReference>
<dbReference type="SUPFAM" id="SSF102114">
    <property type="entry name" value="Radical SAM enzymes"/>
    <property type="match status" value="1"/>
</dbReference>
<dbReference type="PANTHER" id="PTHR13932">
    <property type="entry name" value="COPROPORPHYRINIGEN III OXIDASE"/>
    <property type="match status" value="1"/>
</dbReference>
<dbReference type="EMBL" id="FRAG01000009">
    <property type="protein sequence ID" value="SHJ79113.1"/>
    <property type="molecule type" value="Genomic_DNA"/>
</dbReference>
<dbReference type="GO" id="GO:0046872">
    <property type="term" value="F:metal ion binding"/>
    <property type="evidence" value="ECO:0007669"/>
    <property type="project" value="UniProtKB-UniRule"/>
</dbReference>
<dbReference type="PROSITE" id="PS51918">
    <property type="entry name" value="RADICAL_SAM"/>
    <property type="match status" value="1"/>
</dbReference>
<keyword evidence="12" id="KW-1185">Reference proteome</keyword>
<dbReference type="GO" id="GO:0006779">
    <property type="term" value="P:porphyrin-containing compound biosynthetic process"/>
    <property type="evidence" value="ECO:0007669"/>
    <property type="project" value="InterPro"/>
</dbReference>
<keyword evidence="9" id="KW-0004">4Fe-4S</keyword>
<dbReference type="GO" id="GO:0004109">
    <property type="term" value="F:coproporphyrinogen oxidase activity"/>
    <property type="evidence" value="ECO:0007669"/>
    <property type="project" value="InterPro"/>
</dbReference>
<dbReference type="OrthoDB" id="9808022at2"/>
<evidence type="ECO:0000259" key="10">
    <source>
        <dbReference type="PROSITE" id="PS51918"/>
    </source>
</evidence>
<evidence type="ECO:0000256" key="6">
    <source>
        <dbReference type="ARBA" id="ARBA00023004"/>
    </source>
</evidence>
<evidence type="ECO:0000313" key="12">
    <source>
        <dbReference type="Proteomes" id="UP000184465"/>
    </source>
</evidence>
<evidence type="ECO:0000256" key="4">
    <source>
        <dbReference type="ARBA" id="ARBA00022691"/>
    </source>
</evidence>
<evidence type="ECO:0000313" key="11">
    <source>
        <dbReference type="EMBL" id="SHJ79113.1"/>
    </source>
</evidence>
<keyword evidence="9" id="KW-0963">Cytoplasm</keyword>
<dbReference type="CDD" id="cd01335">
    <property type="entry name" value="Radical_SAM"/>
    <property type="match status" value="1"/>
</dbReference>
<comment type="function">
    <text evidence="9">Probably acts as a heme chaperone, transferring heme to an unknown acceptor. Binds one molecule of heme per monomer, possibly covalently. Binds 1 [4Fe-4S] cluster. The cluster is coordinated with 3 cysteines and an exchangeable S-adenosyl-L-methionine.</text>
</comment>
<evidence type="ECO:0000256" key="8">
    <source>
        <dbReference type="ARBA" id="ARBA00023186"/>
    </source>
</evidence>
<keyword evidence="7 9" id="KW-0411">Iron-sulfur</keyword>
<evidence type="ECO:0000256" key="1">
    <source>
        <dbReference type="ARBA" id="ARBA00006100"/>
    </source>
</evidence>
<evidence type="ECO:0000256" key="7">
    <source>
        <dbReference type="ARBA" id="ARBA00023014"/>
    </source>
</evidence>